<dbReference type="CDD" id="cd00180">
    <property type="entry name" value="PKc"/>
    <property type="match status" value="1"/>
</dbReference>
<evidence type="ECO:0000259" key="3">
    <source>
        <dbReference type="PROSITE" id="PS50011"/>
    </source>
</evidence>
<comment type="caution">
    <text evidence="4">The sequence shown here is derived from an EMBL/GenBank/DDBJ whole genome shotgun (WGS) entry which is preliminary data.</text>
</comment>
<dbReference type="PROSITE" id="PS50088">
    <property type="entry name" value="ANK_REPEAT"/>
    <property type="match status" value="4"/>
</dbReference>
<keyword evidence="5" id="KW-1185">Reference proteome</keyword>
<dbReference type="InterPro" id="IPR008271">
    <property type="entry name" value="Ser/Thr_kinase_AS"/>
</dbReference>
<accession>A0ABR3SXZ3</accession>
<evidence type="ECO:0000313" key="4">
    <source>
        <dbReference type="EMBL" id="KAL1631908.1"/>
    </source>
</evidence>
<keyword evidence="1" id="KW-0040">ANK repeat</keyword>
<proteinExistence type="predicted"/>
<dbReference type="InterPro" id="IPR000719">
    <property type="entry name" value="Prot_kinase_dom"/>
</dbReference>
<feature type="domain" description="Protein kinase" evidence="3">
    <location>
        <begin position="76"/>
        <end position="402"/>
    </location>
</feature>
<evidence type="ECO:0000256" key="1">
    <source>
        <dbReference type="PROSITE-ProRule" id="PRU00023"/>
    </source>
</evidence>
<gene>
    <name evidence="4" type="ORF">SLS56_004113</name>
</gene>
<dbReference type="Pfam" id="PF00023">
    <property type="entry name" value="Ank"/>
    <property type="match status" value="2"/>
</dbReference>
<feature type="repeat" description="ANK" evidence="1">
    <location>
        <begin position="1024"/>
        <end position="1056"/>
    </location>
</feature>
<organism evidence="4 5">
    <name type="scientific">Neofusicoccum ribis</name>
    <dbReference type="NCBI Taxonomy" id="45134"/>
    <lineage>
        <taxon>Eukaryota</taxon>
        <taxon>Fungi</taxon>
        <taxon>Dikarya</taxon>
        <taxon>Ascomycota</taxon>
        <taxon>Pezizomycotina</taxon>
        <taxon>Dothideomycetes</taxon>
        <taxon>Dothideomycetes incertae sedis</taxon>
        <taxon>Botryosphaeriales</taxon>
        <taxon>Botryosphaeriaceae</taxon>
        <taxon>Neofusicoccum</taxon>
    </lineage>
</organism>
<feature type="repeat" description="ANK" evidence="1">
    <location>
        <begin position="988"/>
        <end position="1012"/>
    </location>
</feature>
<dbReference type="Gene3D" id="1.10.510.10">
    <property type="entry name" value="Transferase(Phosphotransferase) domain 1"/>
    <property type="match status" value="2"/>
</dbReference>
<dbReference type="Pfam" id="PF12796">
    <property type="entry name" value="Ank_2"/>
    <property type="match status" value="1"/>
</dbReference>
<name>A0ABR3SXZ3_9PEZI</name>
<dbReference type="InterPro" id="IPR011009">
    <property type="entry name" value="Kinase-like_dom_sf"/>
</dbReference>
<feature type="repeat" description="ANK" evidence="1">
    <location>
        <begin position="785"/>
        <end position="814"/>
    </location>
</feature>
<dbReference type="PANTHER" id="PTHR37542">
    <property type="entry name" value="HELO DOMAIN-CONTAINING PROTEIN-RELATED"/>
    <property type="match status" value="1"/>
</dbReference>
<feature type="region of interest" description="Disordered" evidence="2">
    <location>
        <begin position="1"/>
        <end position="36"/>
    </location>
</feature>
<feature type="repeat" description="ANK" evidence="1">
    <location>
        <begin position="1057"/>
        <end position="1083"/>
    </location>
</feature>
<dbReference type="PANTHER" id="PTHR37542:SF3">
    <property type="entry name" value="PRION-INHIBITION AND PROPAGATION HELO DOMAIN-CONTAINING PROTEIN"/>
    <property type="match status" value="1"/>
</dbReference>
<dbReference type="Proteomes" id="UP001521116">
    <property type="component" value="Unassembled WGS sequence"/>
</dbReference>
<dbReference type="SUPFAM" id="SSF56112">
    <property type="entry name" value="Protein kinase-like (PK-like)"/>
    <property type="match status" value="2"/>
</dbReference>
<dbReference type="InterPro" id="IPR002110">
    <property type="entry name" value="Ankyrin_rpt"/>
</dbReference>
<dbReference type="SMART" id="SM00248">
    <property type="entry name" value="ANK"/>
    <property type="match status" value="9"/>
</dbReference>
<dbReference type="PROSITE" id="PS50297">
    <property type="entry name" value="ANK_REP_REGION"/>
    <property type="match status" value="4"/>
</dbReference>
<evidence type="ECO:0000313" key="5">
    <source>
        <dbReference type="Proteomes" id="UP001521116"/>
    </source>
</evidence>
<dbReference type="PROSITE" id="PS50011">
    <property type="entry name" value="PROTEIN_KINASE_DOM"/>
    <property type="match status" value="1"/>
</dbReference>
<dbReference type="Pfam" id="PF00069">
    <property type="entry name" value="Pkinase"/>
    <property type="match status" value="1"/>
</dbReference>
<reference evidence="4 5" key="1">
    <citation type="submission" date="2024-02" db="EMBL/GenBank/DDBJ databases">
        <title>De novo assembly and annotation of 12 fungi associated with fruit tree decline syndrome in Ontario, Canada.</title>
        <authorList>
            <person name="Sulman M."/>
            <person name="Ellouze W."/>
            <person name="Ilyukhin E."/>
        </authorList>
    </citation>
    <scope>NUCLEOTIDE SEQUENCE [LARGE SCALE GENOMIC DNA]</scope>
    <source>
        <strain evidence="4 5">M1-105</strain>
    </source>
</reference>
<dbReference type="InterPro" id="IPR036770">
    <property type="entry name" value="Ankyrin_rpt-contain_sf"/>
</dbReference>
<evidence type="ECO:0000256" key="2">
    <source>
        <dbReference type="SAM" id="MobiDB-lite"/>
    </source>
</evidence>
<dbReference type="SMART" id="SM00220">
    <property type="entry name" value="S_TKc"/>
    <property type="match status" value="1"/>
</dbReference>
<protein>
    <recommendedName>
        <fullName evidence="3">Protein kinase domain-containing protein</fullName>
    </recommendedName>
</protein>
<dbReference type="PROSITE" id="PS00108">
    <property type="entry name" value="PROTEIN_KINASE_ST"/>
    <property type="match status" value="1"/>
</dbReference>
<dbReference type="EMBL" id="JAJVDC020000036">
    <property type="protein sequence ID" value="KAL1631908.1"/>
    <property type="molecule type" value="Genomic_DNA"/>
</dbReference>
<dbReference type="Gene3D" id="1.25.40.20">
    <property type="entry name" value="Ankyrin repeat-containing domain"/>
    <property type="match status" value="3"/>
</dbReference>
<dbReference type="SUPFAM" id="SSF48403">
    <property type="entry name" value="Ankyrin repeat"/>
    <property type="match status" value="1"/>
</dbReference>
<sequence>MASDTSSLDSRFYSDTEEDRVENESGSYPPLENENASAIAIASQPGSEHQASSEELGISGIFASLGNLPFIGPGFLSQPAPLGKGSSFVVTREVYSKNDDENPFYVAVKRVRVRERSHEQLRRTYRSVVREAQTLNHQPLKGHGCIMRALGYGWTSSSFHAGDPYLVVEYSDHGTLRAYMDRLGFRPDEGRELALDIAIGLRLLHENKLIHGDVKLENVLVFDGGEYNFDRLIAKLADFGNTISEEDIAQNSARLVGTAMYNAPEIELRKSRGTDEVPQTFDTLTKSEVYSFGLALWEIIKLDRFMEWSWYNGVNKQSELTFLQNLQDTEKDGLLTRAIDWFEGRQKKVFIKSHQREIFPIVNETLKRCLRDDPKERGSMVEVVRCLAQGTRCVLKTFPPLYPKSLADSTASDDRPRFPRTTRRILIPDPPKTSRVKLPIGVYEKTPKVRLSTDEEAAAAPNPPKNFRRLNAAENPAFDVHTLATLRGETQPMGSEEFLAANIDVFEASLKTLPPWRVQVAIFNELRRESQIKKDPAKNSNAFLQLCACYHLGFGTNRSSEQTLACLGKSSSINLVAAALKSKVVEALVGNRAGEVPEDETQYRSPAHEQPITNDMESFSSQFHRYQSHAGTQIAAAIKRNEDPSKIAGILPSAVRGVRNFWLCCPPFLEFMSKSASSFRDILNSKFYPQGDLAPCLTLACRYGQFDAAVTLAASITEFPNSFEEPNPLHWLISFKEDEALTLARLLINGSPTSLSRNGICAKLIDSEVEETMSFPEHAMELFGTPLHWAVRAGNLALVQELVRLGANVNVRWDAGRIYHFEPRQIHAPSLSPIDLATVFHYPRIVNFLIEEGAETFGGEWLKEHSIFHLVGHSTHPFARFVIHGRDHGEALKETVRIILKHGIDINKRTGGTELALTPLSWALRHLNNEEYIVDELLRNGALMPSESEEGSNPAILIVLASTDSPSATWKLSRIIHLVDDINQRDQYGRSALHYCAIAGSVEMAEILYSRGGLDVDARATGCHGGTALTFAAMFGNAKMVAWLVGKGARIDLADAADTTPLEQAVISRNLDAVTVLLDRGADCLFGRAAEGEDIPKQSILHAAVMGATERSRTSLILHPTMDAEKFESQFRETTSTYFADRNEYKTVHVLITYWIENDLGLEEELESLRKIFEDDYHFAVTTFPIPLEGSQRRLNTEISNFIDKWSQELDSLVIIYYAGHCFRSEKGEACWAAFEKGDPTLLLLDLSPEDLEEALHDDGAIATGAVESINLRQMLLQMAAIPDDLGIPREKIAFTDREHRFRAGKISCKSVLVELFSYEVDERTEEPTGAALDQVKKITALLRQPKRTSFHILPCVGYVQDKMDRKLGLVFETPHHRELNGPPTMLVDLYKHKPYISLSDRLRLAHALAVAVENFHRVGWVHKELRSNNVCFLSPRKEEDHARSPADDLDLSSPWLFGFDYARATDAGTRLDEDQSLENNVYRHPDRWGRPNVKFTKVHDVYSLQGVVLFEVANWKDVRSVIKLGKHISTSDVRKGIDKKCSEKLPFMVGQVFTNAIKACLDFETPTQGKNEYEVQRHFQEEILSPLEKAVGRI</sequence>